<feature type="domain" description="PI3K/PI4K catalytic" evidence="7">
    <location>
        <begin position="517"/>
        <end position="624"/>
    </location>
</feature>
<keyword evidence="4" id="KW-0539">Nucleus</keyword>
<dbReference type="InterPro" id="IPR014009">
    <property type="entry name" value="PIK_FAT"/>
</dbReference>
<keyword evidence="3" id="KW-0227">DNA damage</keyword>
<evidence type="ECO:0000259" key="8">
    <source>
        <dbReference type="PROSITE" id="PS51189"/>
    </source>
</evidence>
<comment type="subcellular location">
    <subcellularLocation>
        <location evidence="1">Nucleus</location>
    </subcellularLocation>
</comment>
<feature type="region of interest" description="Disordered" evidence="6">
    <location>
        <begin position="594"/>
        <end position="618"/>
    </location>
</feature>
<evidence type="ECO:0000259" key="7">
    <source>
        <dbReference type="PROSITE" id="PS50290"/>
    </source>
</evidence>
<evidence type="ECO:0000256" key="5">
    <source>
        <dbReference type="ARBA" id="ARBA00047899"/>
    </source>
</evidence>
<dbReference type="GO" id="GO:0005634">
    <property type="term" value="C:nucleus"/>
    <property type="evidence" value="ECO:0007669"/>
    <property type="project" value="UniProtKB-SubCell"/>
</dbReference>
<dbReference type="InterPro" id="IPR038980">
    <property type="entry name" value="ATM_plant"/>
</dbReference>
<evidence type="ECO:0000256" key="3">
    <source>
        <dbReference type="ARBA" id="ARBA00022763"/>
    </source>
</evidence>
<sequence length="670" mass="76893">MDSFKNSSLYQIPVICSKLGEPEYECLWRLGQWIFEEKKRNLNKTTIVHEDFEKYRKNDFQYLEPIFTQRLVMLRDYLQKETNDDDIRQYVIDLSLDFANRAKDEGHFKESSTILENLKGIAGLNSETLSKIDLVDVQLSWSVNNTLVARQILNRLCKSDQISPRLKATALKLTGQYLSETNAENSSTIISDYFLASIQQMGTFRSDVEDRKNVMDTYDKLALFADREYVQIMTYTKSDLFQKKISNMEQSKKAASSIHKQRKKTYEEAKAAAVHNRNSSIDEQEIESTKMECNQFLKLALKYYLLCLVHSDDKDIRIFRIMSLFLENRKNGEINDTIKAHLPSLPSYKYIVMLPQLIPHLSTDNEIDIFNRYVSAIIEKCAMEHPHHTLPLLLSLANAHKDREFDEVPTKTSSNDARIATAKELIKKLRSNGLSQSIDRLNQVSMALIKLAYFKHPDGSTDTKKEYDIPRSQSITKIENFVDVLVPTYQLPVSVNKDYSNIVVLEISLTDLFLLTGIAFEQGRVLPTPETVPFRLTRDMVDAMGASGVEGIFKKSCERTMEVLRQNAQTINTILEVLLYDPLYAWTVTSAEANKRQTEEEDSVNTESTESPEVPHNVSAERALLRLREKLQGTELGHPRSIEHQVGALIQQAVDPANLCKLYHGWQPYI</sequence>
<dbReference type="InterPro" id="IPR036940">
    <property type="entry name" value="PI3/4_kinase_cat_sf"/>
</dbReference>
<dbReference type="Gene3D" id="1.10.1070.11">
    <property type="entry name" value="Phosphatidylinositol 3-/4-kinase, catalytic domain"/>
    <property type="match status" value="1"/>
</dbReference>
<evidence type="ECO:0000256" key="4">
    <source>
        <dbReference type="ARBA" id="ARBA00023242"/>
    </source>
</evidence>
<dbReference type="SMART" id="SM01343">
    <property type="entry name" value="FATC"/>
    <property type="match status" value="1"/>
</dbReference>
<evidence type="ECO:0000313" key="11">
    <source>
        <dbReference type="Proteomes" id="UP001153709"/>
    </source>
</evidence>
<proteinExistence type="predicted"/>
<dbReference type="Proteomes" id="UP001153709">
    <property type="component" value="Chromosome 6"/>
</dbReference>
<evidence type="ECO:0000256" key="1">
    <source>
        <dbReference type="ARBA" id="ARBA00004123"/>
    </source>
</evidence>
<dbReference type="OrthoDB" id="381190at2759"/>
<dbReference type="PANTHER" id="PTHR37079:SF4">
    <property type="entry name" value="SERINE_THREONINE-PROTEIN KINASE ATM"/>
    <property type="match status" value="1"/>
</dbReference>
<evidence type="ECO:0000259" key="9">
    <source>
        <dbReference type="PROSITE" id="PS51190"/>
    </source>
</evidence>
<organism evidence="10 11">
    <name type="scientific">Diabrotica balteata</name>
    <name type="common">Banded cucumber beetle</name>
    <dbReference type="NCBI Taxonomy" id="107213"/>
    <lineage>
        <taxon>Eukaryota</taxon>
        <taxon>Metazoa</taxon>
        <taxon>Ecdysozoa</taxon>
        <taxon>Arthropoda</taxon>
        <taxon>Hexapoda</taxon>
        <taxon>Insecta</taxon>
        <taxon>Pterygota</taxon>
        <taxon>Neoptera</taxon>
        <taxon>Endopterygota</taxon>
        <taxon>Coleoptera</taxon>
        <taxon>Polyphaga</taxon>
        <taxon>Cucujiformia</taxon>
        <taxon>Chrysomeloidea</taxon>
        <taxon>Chrysomelidae</taxon>
        <taxon>Galerucinae</taxon>
        <taxon>Diabroticina</taxon>
        <taxon>Diabroticites</taxon>
        <taxon>Diabrotica</taxon>
    </lineage>
</organism>
<dbReference type="Pfam" id="PF02260">
    <property type="entry name" value="FATC"/>
    <property type="match status" value="1"/>
</dbReference>
<dbReference type="InterPro" id="IPR003152">
    <property type="entry name" value="FATC_dom"/>
</dbReference>
<dbReference type="GO" id="GO:0004674">
    <property type="term" value="F:protein serine/threonine kinase activity"/>
    <property type="evidence" value="ECO:0007669"/>
    <property type="project" value="UniProtKB-KW"/>
</dbReference>
<dbReference type="InterPro" id="IPR011009">
    <property type="entry name" value="Kinase-like_dom_sf"/>
</dbReference>
<dbReference type="SMART" id="SM00146">
    <property type="entry name" value="PI3Kc"/>
    <property type="match status" value="1"/>
</dbReference>
<keyword evidence="11" id="KW-1185">Reference proteome</keyword>
<evidence type="ECO:0008006" key="12">
    <source>
        <dbReference type="Google" id="ProtNLM"/>
    </source>
</evidence>
<reference evidence="10" key="1">
    <citation type="submission" date="2022-01" db="EMBL/GenBank/DDBJ databases">
        <authorList>
            <person name="King R."/>
        </authorList>
    </citation>
    <scope>NUCLEOTIDE SEQUENCE</scope>
</reference>
<dbReference type="PROSITE" id="PS51190">
    <property type="entry name" value="FATC"/>
    <property type="match status" value="1"/>
</dbReference>
<dbReference type="PROSITE" id="PS51189">
    <property type="entry name" value="FAT"/>
    <property type="match status" value="1"/>
</dbReference>
<dbReference type="SUPFAM" id="SSF56112">
    <property type="entry name" value="Protein kinase-like (PK-like)"/>
    <property type="match status" value="1"/>
</dbReference>
<evidence type="ECO:0000256" key="2">
    <source>
        <dbReference type="ARBA" id="ARBA00022527"/>
    </source>
</evidence>
<gene>
    <name evidence="10" type="ORF">DIABBA_LOCUS8857</name>
</gene>
<feature type="domain" description="FAT" evidence="8">
    <location>
        <begin position="1"/>
        <end position="399"/>
    </location>
</feature>
<keyword evidence="2" id="KW-0418">Kinase</keyword>
<keyword evidence="2" id="KW-0808">Transferase</keyword>
<dbReference type="GO" id="GO:0006974">
    <property type="term" value="P:DNA damage response"/>
    <property type="evidence" value="ECO:0007669"/>
    <property type="project" value="UniProtKB-KW"/>
</dbReference>
<dbReference type="Pfam" id="PF00454">
    <property type="entry name" value="PI3_PI4_kinase"/>
    <property type="match status" value="1"/>
</dbReference>
<evidence type="ECO:0000256" key="6">
    <source>
        <dbReference type="SAM" id="MobiDB-lite"/>
    </source>
</evidence>
<evidence type="ECO:0000313" key="10">
    <source>
        <dbReference type="EMBL" id="CAH1281058.1"/>
    </source>
</evidence>
<keyword evidence="2" id="KW-0723">Serine/threonine-protein kinase</keyword>
<dbReference type="PROSITE" id="PS50290">
    <property type="entry name" value="PI3_4_KINASE_3"/>
    <property type="match status" value="1"/>
</dbReference>
<name>A0A9P0DVC7_DIABA</name>
<dbReference type="AlphaFoldDB" id="A0A9P0DVC7"/>
<feature type="domain" description="FATC" evidence="9">
    <location>
        <begin position="638"/>
        <end position="670"/>
    </location>
</feature>
<dbReference type="EMBL" id="OU898281">
    <property type="protein sequence ID" value="CAH1281058.1"/>
    <property type="molecule type" value="Genomic_DNA"/>
</dbReference>
<protein>
    <recommendedName>
        <fullName evidence="12">Non-specific serine/threonine protein kinase</fullName>
    </recommendedName>
</protein>
<dbReference type="PANTHER" id="PTHR37079">
    <property type="entry name" value="SERINE/THREONINE-PROTEIN KINASE ATM"/>
    <property type="match status" value="1"/>
</dbReference>
<accession>A0A9P0DVC7</accession>
<comment type="catalytic activity">
    <reaction evidence="5">
        <text>L-threonyl-[protein] + ATP = O-phospho-L-threonyl-[protein] + ADP + H(+)</text>
        <dbReference type="Rhea" id="RHEA:46608"/>
        <dbReference type="Rhea" id="RHEA-COMP:11060"/>
        <dbReference type="Rhea" id="RHEA-COMP:11605"/>
        <dbReference type="ChEBI" id="CHEBI:15378"/>
        <dbReference type="ChEBI" id="CHEBI:30013"/>
        <dbReference type="ChEBI" id="CHEBI:30616"/>
        <dbReference type="ChEBI" id="CHEBI:61977"/>
        <dbReference type="ChEBI" id="CHEBI:456216"/>
        <dbReference type="EC" id="2.7.11.1"/>
    </reaction>
</comment>
<dbReference type="InterPro" id="IPR000403">
    <property type="entry name" value="PI3/4_kinase_cat_dom"/>
</dbReference>